<name>A0AAD5YM46_9AGAR</name>
<dbReference type="EMBL" id="JANIEX010000865">
    <property type="protein sequence ID" value="KAJ3562469.1"/>
    <property type="molecule type" value="Genomic_DNA"/>
</dbReference>
<dbReference type="AlphaFoldDB" id="A0AAD5YM46"/>
<accession>A0AAD5YM46</accession>
<evidence type="ECO:0000313" key="2">
    <source>
        <dbReference type="Proteomes" id="UP001213000"/>
    </source>
</evidence>
<organism evidence="1 2">
    <name type="scientific">Leucocoprinus birnbaumii</name>
    <dbReference type="NCBI Taxonomy" id="56174"/>
    <lineage>
        <taxon>Eukaryota</taxon>
        <taxon>Fungi</taxon>
        <taxon>Dikarya</taxon>
        <taxon>Basidiomycota</taxon>
        <taxon>Agaricomycotina</taxon>
        <taxon>Agaricomycetes</taxon>
        <taxon>Agaricomycetidae</taxon>
        <taxon>Agaricales</taxon>
        <taxon>Agaricineae</taxon>
        <taxon>Agaricaceae</taxon>
        <taxon>Leucocoprinus</taxon>
    </lineage>
</organism>
<sequence>MFPTCTPSSSYLKKRKKKDEWDNFMPRNTIMHYAAEIVMDKLSLEVLSCIVETFPPRQLAVVRAVNSSFRAVAVDVLRYRVNALLAKFFPAPAPFLSILKATNALVGGSCALSVLSGTSCVISNIDIFVPQEHGYPDVLDTYLENQGYSLQSTTTLFPSDSPSPHLVHRRLTYAHLTSSLIVHVWVTTSRSALAGILDAETTITMNAITPFGILSLYPMLTFSKKGVVNRKAPSSDTEKDKYVAQNFRFPTSFSSREKQYLTSVRDVHDRFSLFFPFCNATTTWYAHGLESIRWVIRNKVHNGGRLDGIFDYTNFQGRLKGSSQLL</sequence>
<gene>
    <name evidence="1" type="ORF">NP233_g9552</name>
</gene>
<keyword evidence="2" id="KW-1185">Reference proteome</keyword>
<evidence type="ECO:0000313" key="1">
    <source>
        <dbReference type="EMBL" id="KAJ3562469.1"/>
    </source>
</evidence>
<evidence type="ECO:0008006" key="3">
    <source>
        <dbReference type="Google" id="ProtNLM"/>
    </source>
</evidence>
<reference evidence="1" key="1">
    <citation type="submission" date="2022-07" db="EMBL/GenBank/DDBJ databases">
        <title>Genome Sequence of Leucocoprinus birnbaumii.</title>
        <authorList>
            <person name="Buettner E."/>
        </authorList>
    </citation>
    <scope>NUCLEOTIDE SEQUENCE</scope>
    <source>
        <strain evidence="1">VT141</strain>
    </source>
</reference>
<proteinExistence type="predicted"/>
<protein>
    <recommendedName>
        <fullName evidence="3">F-box domain-containing protein</fullName>
    </recommendedName>
</protein>
<dbReference type="Proteomes" id="UP001213000">
    <property type="component" value="Unassembled WGS sequence"/>
</dbReference>
<comment type="caution">
    <text evidence="1">The sequence shown here is derived from an EMBL/GenBank/DDBJ whole genome shotgun (WGS) entry which is preliminary data.</text>
</comment>